<evidence type="ECO:0000256" key="3">
    <source>
        <dbReference type="ARBA" id="ARBA00023274"/>
    </source>
</evidence>
<comment type="subunit">
    <text evidence="5">Part of the 30S ribosomal subunit.</text>
</comment>
<evidence type="ECO:0000256" key="2">
    <source>
        <dbReference type="ARBA" id="ARBA00022980"/>
    </source>
</evidence>
<evidence type="ECO:0000256" key="1">
    <source>
        <dbReference type="ARBA" id="ARBA00005257"/>
    </source>
</evidence>
<dbReference type="NCBIfam" id="TIGR00307">
    <property type="entry name" value="eS8"/>
    <property type="match status" value="1"/>
</dbReference>
<accession>A0A7D6BC48</accession>
<dbReference type="Gene3D" id="2.40.10.310">
    <property type="match status" value="1"/>
</dbReference>
<dbReference type="Pfam" id="PF01201">
    <property type="entry name" value="Ribosomal_S8e"/>
    <property type="match status" value="1"/>
</dbReference>
<dbReference type="EMBL" id="CP058998">
    <property type="protein sequence ID" value="QLJ52819.1"/>
    <property type="molecule type" value="Genomic_DNA"/>
</dbReference>
<dbReference type="InterPro" id="IPR022309">
    <property type="entry name" value="Ribosomal_Se8/biogenesis_NSA2"/>
</dbReference>
<dbReference type="InterPro" id="IPR020919">
    <property type="entry name" value="Ribosomal_protein_eS8_arc"/>
</dbReference>
<dbReference type="GO" id="GO:1990904">
    <property type="term" value="C:ribonucleoprotein complex"/>
    <property type="evidence" value="ECO:0007669"/>
    <property type="project" value="UniProtKB-KW"/>
</dbReference>
<comment type="similarity">
    <text evidence="1 5">Belongs to the eukaryotic ribosomal protein eS8 family.</text>
</comment>
<name>A0A7D6BC48_FERL1</name>
<evidence type="ECO:0000256" key="5">
    <source>
        <dbReference type="HAMAP-Rule" id="MF_00029"/>
    </source>
</evidence>
<keyword evidence="3 5" id="KW-0687">Ribonucleoprotein</keyword>
<dbReference type="GO" id="GO:0006412">
    <property type="term" value="P:translation"/>
    <property type="evidence" value="ECO:0007669"/>
    <property type="project" value="UniProtKB-UniRule"/>
</dbReference>
<sequence>MEQFHGKPGRKTSGSGKKQRKFRDKHLSEVGGSFSSTKIDEKAENKTARTRGGNFKVKLKRAAFANISTPEGIKKAKIKSVAESPDNRHHARMNIITKGAVIETEIGKARVTSRPGQHGVVNAVLLQK</sequence>
<dbReference type="GO" id="GO:0005840">
    <property type="term" value="C:ribosome"/>
    <property type="evidence" value="ECO:0007669"/>
    <property type="project" value="UniProtKB-KW"/>
</dbReference>
<evidence type="ECO:0000256" key="6">
    <source>
        <dbReference type="SAM" id="MobiDB-lite"/>
    </source>
</evidence>
<dbReference type="KEGG" id="flt:Sv326_0644"/>
<feature type="region of interest" description="Disordered" evidence="6">
    <location>
        <begin position="1"/>
        <end position="47"/>
    </location>
</feature>
<dbReference type="CDD" id="cd11382">
    <property type="entry name" value="Ribosomal_S8e"/>
    <property type="match status" value="1"/>
</dbReference>
<gene>
    <name evidence="5" type="primary">rps8e</name>
    <name evidence="7" type="ORF">Sv326_0644</name>
</gene>
<protein>
    <recommendedName>
        <fullName evidence="4 5">Small ribosomal subunit protein eS8</fullName>
    </recommendedName>
</protein>
<dbReference type="Proteomes" id="UP000510821">
    <property type="component" value="Chromosome"/>
</dbReference>
<evidence type="ECO:0000256" key="4">
    <source>
        <dbReference type="ARBA" id="ARBA00035277"/>
    </source>
</evidence>
<dbReference type="AlphaFoldDB" id="A0A7D6BC48"/>
<evidence type="ECO:0000313" key="7">
    <source>
        <dbReference type="EMBL" id="QLJ52819.1"/>
    </source>
</evidence>
<reference evidence="8" key="1">
    <citation type="submission" date="2020-07" db="EMBL/GenBank/DDBJ databases">
        <title>Metabolic diversity and evolutionary history of the archaeal phylum ###Micrarchaeota### uncovered from a freshwater lake metagenome.</title>
        <authorList>
            <person name="Kadnikov V.V."/>
            <person name="Savvichev A.S."/>
            <person name="Mardanov A.V."/>
            <person name="Beletsky A.V."/>
            <person name="Chupakov A.V."/>
            <person name="Kokryatskaya N.M."/>
            <person name="Pimenov N.V."/>
            <person name="Ravin N.V."/>
        </authorList>
    </citation>
    <scope>NUCLEOTIDE SEQUENCE [LARGE SCALE GENOMIC DNA]</scope>
</reference>
<proteinExistence type="inferred from homology"/>
<feature type="compositionally biased region" description="Basic and acidic residues" evidence="6">
    <location>
        <begin position="38"/>
        <end position="47"/>
    </location>
</feature>
<evidence type="ECO:0000313" key="8">
    <source>
        <dbReference type="Proteomes" id="UP000510821"/>
    </source>
</evidence>
<organism evidence="7 8">
    <name type="scientific">Fermentimicrarchaeum limneticum</name>
    <dbReference type="NCBI Taxonomy" id="2795018"/>
    <lineage>
        <taxon>Archaea</taxon>
        <taxon>Candidatus Micrarchaeota</taxon>
        <taxon>Candidatus Fermentimicrarchaeales</taxon>
        <taxon>Candidatus Fermentimicrarchaeaceae</taxon>
        <taxon>Candidatus Fermentimicrarchaeum</taxon>
    </lineage>
</organism>
<dbReference type="GO" id="GO:0003735">
    <property type="term" value="F:structural constituent of ribosome"/>
    <property type="evidence" value="ECO:0007669"/>
    <property type="project" value="InterPro"/>
</dbReference>
<dbReference type="InterPro" id="IPR001047">
    <property type="entry name" value="Ribosomal_eS8"/>
</dbReference>
<keyword evidence="2 5" id="KW-0689">Ribosomal protein</keyword>
<dbReference type="HAMAP" id="MF_00029">
    <property type="entry name" value="Ribosomal_eS8"/>
    <property type="match status" value="1"/>
</dbReference>